<dbReference type="Pfam" id="PF07980">
    <property type="entry name" value="SusD_RagB"/>
    <property type="match status" value="1"/>
</dbReference>
<dbReference type="Proteomes" id="UP000619457">
    <property type="component" value="Unassembled WGS sequence"/>
</dbReference>
<keyword evidence="5" id="KW-0998">Cell outer membrane</keyword>
<comment type="subcellular location">
    <subcellularLocation>
        <location evidence="1">Cell outer membrane</location>
    </subcellularLocation>
</comment>
<name>A0A918UJ98_9BACT</name>
<protein>
    <submittedName>
        <fullName evidence="8">Membrane protein</fullName>
    </submittedName>
</protein>
<gene>
    <name evidence="8" type="ORF">GCM10007049_02160</name>
</gene>
<dbReference type="CDD" id="cd08977">
    <property type="entry name" value="SusD"/>
    <property type="match status" value="1"/>
</dbReference>
<feature type="domain" description="SusD-like N-terminal" evidence="7">
    <location>
        <begin position="25"/>
        <end position="233"/>
    </location>
</feature>
<dbReference type="Gene3D" id="1.25.40.390">
    <property type="match status" value="1"/>
</dbReference>
<reference evidence="8" key="2">
    <citation type="submission" date="2020-09" db="EMBL/GenBank/DDBJ databases">
        <authorList>
            <person name="Sun Q."/>
            <person name="Kim S."/>
        </authorList>
    </citation>
    <scope>NUCLEOTIDE SEQUENCE</scope>
    <source>
        <strain evidence="8">KCTC 12368</strain>
    </source>
</reference>
<dbReference type="InterPro" id="IPR011990">
    <property type="entry name" value="TPR-like_helical_dom_sf"/>
</dbReference>
<dbReference type="PROSITE" id="PS51257">
    <property type="entry name" value="PROKAR_LIPOPROTEIN"/>
    <property type="match status" value="1"/>
</dbReference>
<sequence length="470" mass="51767">MKKLTIYLLAGSLTVAGFSGCSESFLEIQPEQSVATETAVTDVKTLQTALNGVYSKLQQNGYYGRTAYVIPELMADNLFLSLRNTGRYLDYNNFVVREQDSYADDLWNAGYEVIINASRAIQGGEQLSLAGDQLAEANQMVGEAYALRALALFDLTRFFGQSYNFTADASHPGVPAIASIGDDPISPARNTVKQDYDLIISDLSKALSLMNKQTAQGTFSINSAKALLSRVYLYTEQNELAAQYATEVIESGRYSLLDAASYSSLWADDFSQEVLFEIVYSVVDNEGSNSLGHFFALAGYADALATESLYALYEESDSRKTAILRTAKQGAESNALVINKFPEGALETDNIKIIRLAELYLNRAEAYAKTSQEALALADLNLLAQMRDPQAEVISLQGEALLDRILEERRKELAFEGHRLFDLSRNKRGVTIDQGDAVIQAAYPNDRFILPIPLNELNANPNINDQNPGY</sequence>
<evidence type="ECO:0000259" key="7">
    <source>
        <dbReference type="Pfam" id="PF14322"/>
    </source>
</evidence>
<dbReference type="SUPFAM" id="SSF48452">
    <property type="entry name" value="TPR-like"/>
    <property type="match status" value="1"/>
</dbReference>
<evidence type="ECO:0000256" key="5">
    <source>
        <dbReference type="ARBA" id="ARBA00023237"/>
    </source>
</evidence>
<keyword evidence="9" id="KW-1185">Reference proteome</keyword>
<keyword evidence="4" id="KW-0472">Membrane</keyword>
<dbReference type="Pfam" id="PF14322">
    <property type="entry name" value="SusD-like_3"/>
    <property type="match status" value="1"/>
</dbReference>
<accession>A0A918UJ98</accession>
<dbReference type="InterPro" id="IPR012944">
    <property type="entry name" value="SusD_RagB_dom"/>
</dbReference>
<keyword evidence="3" id="KW-0732">Signal</keyword>
<dbReference type="Gene3D" id="2.20.20.130">
    <property type="match status" value="1"/>
</dbReference>
<dbReference type="Gene3D" id="1.25.40.900">
    <property type="match status" value="1"/>
</dbReference>
<evidence type="ECO:0000313" key="9">
    <source>
        <dbReference type="Proteomes" id="UP000619457"/>
    </source>
</evidence>
<feature type="domain" description="RagB/SusD" evidence="6">
    <location>
        <begin position="347"/>
        <end position="470"/>
    </location>
</feature>
<evidence type="ECO:0000259" key="6">
    <source>
        <dbReference type="Pfam" id="PF07980"/>
    </source>
</evidence>
<dbReference type="InterPro" id="IPR033985">
    <property type="entry name" value="SusD-like_N"/>
</dbReference>
<organism evidence="8 9">
    <name type="scientific">Echinicola pacifica</name>
    <dbReference type="NCBI Taxonomy" id="346377"/>
    <lineage>
        <taxon>Bacteria</taxon>
        <taxon>Pseudomonadati</taxon>
        <taxon>Bacteroidota</taxon>
        <taxon>Cytophagia</taxon>
        <taxon>Cytophagales</taxon>
        <taxon>Cyclobacteriaceae</taxon>
        <taxon>Echinicola</taxon>
    </lineage>
</organism>
<comment type="caution">
    <text evidence="8">The sequence shown here is derived from an EMBL/GenBank/DDBJ whole genome shotgun (WGS) entry which is preliminary data.</text>
</comment>
<evidence type="ECO:0000313" key="8">
    <source>
        <dbReference type="EMBL" id="GGZ13901.1"/>
    </source>
</evidence>
<evidence type="ECO:0000256" key="4">
    <source>
        <dbReference type="ARBA" id="ARBA00023136"/>
    </source>
</evidence>
<evidence type="ECO:0000256" key="1">
    <source>
        <dbReference type="ARBA" id="ARBA00004442"/>
    </source>
</evidence>
<dbReference type="AlphaFoldDB" id="A0A918UJ98"/>
<dbReference type="GO" id="GO:0009279">
    <property type="term" value="C:cell outer membrane"/>
    <property type="evidence" value="ECO:0007669"/>
    <property type="project" value="UniProtKB-SubCell"/>
</dbReference>
<dbReference type="EMBL" id="BMWX01000001">
    <property type="protein sequence ID" value="GGZ13901.1"/>
    <property type="molecule type" value="Genomic_DNA"/>
</dbReference>
<evidence type="ECO:0000256" key="3">
    <source>
        <dbReference type="ARBA" id="ARBA00022729"/>
    </source>
</evidence>
<dbReference type="RefSeq" id="WP_018474970.1">
    <property type="nucleotide sequence ID" value="NZ_BMWX01000001.1"/>
</dbReference>
<reference evidence="8" key="1">
    <citation type="journal article" date="2014" name="Int. J. Syst. Evol. Microbiol.">
        <title>Complete genome sequence of Corynebacterium casei LMG S-19264T (=DSM 44701T), isolated from a smear-ripened cheese.</title>
        <authorList>
            <consortium name="US DOE Joint Genome Institute (JGI-PGF)"/>
            <person name="Walter F."/>
            <person name="Albersmeier A."/>
            <person name="Kalinowski J."/>
            <person name="Ruckert C."/>
        </authorList>
    </citation>
    <scope>NUCLEOTIDE SEQUENCE</scope>
    <source>
        <strain evidence="8">KCTC 12368</strain>
    </source>
</reference>
<evidence type="ECO:0000256" key="2">
    <source>
        <dbReference type="ARBA" id="ARBA00006275"/>
    </source>
</evidence>
<proteinExistence type="inferred from homology"/>
<comment type="similarity">
    <text evidence="2">Belongs to the SusD family.</text>
</comment>